<organism evidence="5 6">
    <name type="scientific">Nocardioides luteus</name>
    <dbReference type="NCBI Taxonomy" id="1844"/>
    <lineage>
        <taxon>Bacteria</taxon>
        <taxon>Bacillati</taxon>
        <taxon>Actinomycetota</taxon>
        <taxon>Actinomycetes</taxon>
        <taxon>Propionibacteriales</taxon>
        <taxon>Nocardioidaceae</taxon>
        <taxon>Nocardioides</taxon>
    </lineage>
</organism>
<keyword evidence="6" id="KW-1185">Reference proteome</keyword>
<dbReference type="EMBL" id="JZDQ02000015">
    <property type="protein sequence ID" value="OIJ26529.1"/>
    <property type="molecule type" value="Genomic_DNA"/>
</dbReference>
<dbReference type="SUPFAM" id="SSF55718">
    <property type="entry name" value="SCP-like"/>
    <property type="match status" value="1"/>
</dbReference>
<protein>
    <recommendedName>
        <fullName evidence="4">HTH hxlR-type domain-containing protein</fullName>
    </recommendedName>
</protein>
<dbReference type="Proteomes" id="UP000033772">
    <property type="component" value="Unassembled WGS sequence"/>
</dbReference>
<dbReference type="GO" id="GO:0003677">
    <property type="term" value="F:DNA binding"/>
    <property type="evidence" value="ECO:0007669"/>
    <property type="project" value="UniProtKB-KW"/>
</dbReference>
<dbReference type="STRING" id="1844.UG56_012490"/>
<proteinExistence type="predicted"/>
<evidence type="ECO:0000256" key="3">
    <source>
        <dbReference type="ARBA" id="ARBA00023163"/>
    </source>
</evidence>
<gene>
    <name evidence="5" type="ORF">UG56_012490</name>
</gene>
<keyword evidence="3" id="KW-0804">Transcription</keyword>
<dbReference type="InterPro" id="IPR036388">
    <property type="entry name" value="WH-like_DNA-bd_sf"/>
</dbReference>
<sequence>MTLNLTYGDLGDACAAAHALDLIGDRWSLIVVRELMFGPRTARDLESSVIGVSADELKDRLQFLEHAGVVVETELGYITKTTAYALTPWGRELETILGALGRWAHGSSRFPIMTAGMTPSGVMVAMRTMVPAGSATTPEPISVAWELTDVRRPDAAPQQFRLLWTGNQFDLAEGTLEDADVTVAGDSTAWTGVVFMGFPVDAAIAEAGLRVEGDRAALDRVLGLFADTLAEAS</sequence>
<dbReference type="PANTHER" id="PTHR33204:SF18">
    <property type="entry name" value="TRANSCRIPTIONAL REGULATORY PROTEIN"/>
    <property type="match status" value="1"/>
</dbReference>
<dbReference type="InterPro" id="IPR036527">
    <property type="entry name" value="SCP2_sterol-bd_dom_sf"/>
</dbReference>
<evidence type="ECO:0000256" key="1">
    <source>
        <dbReference type="ARBA" id="ARBA00023015"/>
    </source>
</evidence>
<dbReference type="InterPro" id="IPR036390">
    <property type="entry name" value="WH_DNA-bd_sf"/>
</dbReference>
<evidence type="ECO:0000259" key="4">
    <source>
        <dbReference type="PROSITE" id="PS51118"/>
    </source>
</evidence>
<dbReference type="PANTHER" id="PTHR33204">
    <property type="entry name" value="TRANSCRIPTIONAL REGULATOR, MARR FAMILY"/>
    <property type="match status" value="1"/>
</dbReference>
<evidence type="ECO:0000313" key="6">
    <source>
        <dbReference type="Proteomes" id="UP000033772"/>
    </source>
</evidence>
<name>A0A1J4N7S0_9ACTN</name>
<dbReference type="AlphaFoldDB" id="A0A1J4N7S0"/>
<dbReference type="InterPro" id="IPR002577">
    <property type="entry name" value="HTH_HxlR"/>
</dbReference>
<evidence type="ECO:0000313" key="5">
    <source>
        <dbReference type="EMBL" id="OIJ26529.1"/>
    </source>
</evidence>
<keyword evidence="2" id="KW-0238">DNA-binding</keyword>
<comment type="caution">
    <text evidence="5">The sequence shown here is derived from an EMBL/GenBank/DDBJ whole genome shotgun (WGS) entry which is preliminary data.</text>
</comment>
<dbReference type="SUPFAM" id="SSF46785">
    <property type="entry name" value="Winged helix' DNA-binding domain"/>
    <property type="match status" value="1"/>
</dbReference>
<evidence type="ECO:0000256" key="2">
    <source>
        <dbReference type="ARBA" id="ARBA00023125"/>
    </source>
</evidence>
<accession>A0A1J4N7S0</accession>
<reference evidence="5" key="1">
    <citation type="submission" date="2016-10" db="EMBL/GenBank/DDBJ databases">
        <title>Draft Genome Sequence of Nocardioides luteus Strain BAFB, an Alkane-Degrading Bacterium Isolated from JP-7 Polluted Soil.</title>
        <authorList>
            <person name="Brown L."/>
            <person name="Ruiz O.N."/>
            <person name="Gunasekera T."/>
        </authorList>
    </citation>
    <scope>NUCLEOTIDE SEQUENCE [LARGE SCALE GENOMIC DNA]</scope>
    <source>
        <strain evidence="5">BAFB</strain>
    </source>
</reference>
<keyword evidence="1" id="KW-0805">Transcription regulation</keyword>
<dbReference type="OrthoDB" id="9792527at2"/>
<dbReference type="PROSITE" id="PS51118">
    <property type="entry name" value="HTH_HXLR"/>
    <property type="match status" value="1"/>
</dbReference>
<feature type="domain" description="HTH hxlR-type" evidence="4">
    <location>
        <begin position="14"/>
        <end position="112"/>
    </location>
</feature>
<dbReference type="Pfam" id="PF01638">
    <property type="entry name" value="HxlR"/>
    <property type="match status" value="1"/>
</dbReference>
<dbReference type="Gene3D" id="3.30.1050.10">
    <property type="entry name" value="SCP2 sterol-binding domain"/>
    <property type="match status" value="1"/>
</dbReference>
<dbReference type="RefSeq" id="WP_045546984.1">
    <property type="nucleotide sequence ID" value="NZ_JZDQ02000015.1"/>
</dbReference>
<dbReference type="Gene3D" id="1.10.10.10">
    <property type="entry name" value="Winged helix-like DNA-binding domain superfamily/Winged helix DNA-binding domain"/>
    <property type="match status" value="1"/>
</dbReference>